<dbReference type="AlphaFoldDB" id="A0A2A6D1A0"/>
<organism evidence="3 4">
    <name type="scientific">Pristionchus pacificus</name>
    <name type="common">Parasitic nematode worm</name>
    <dbReference type="NCBI Taxonomy" id="54126"/>
    <lineage>
        <taxon>Eukaryota</taxon>
        <taxon>Metazoa</taxon>
        <taxon>Ecdysozoa</taxon>
        <taxon>Nematoda</taxon>
        <taxon>Chromadorea</taxon>
        <taxon>Rhabditida</taxon>
        <taxon>Rhabditina</taxon>
        <taxon>Diplogasteromorpha</taxon>
        <taxon>Diplogasteroidea</taxon>
        <taxon>Neodiplogasteridae</taxon>
        <taxon>Pristionchus</taxon>
    </lineage>
</organism>
<protein>
    <submittedName>
        <fullName evidence="3">Uncharacterized protein</fullName>
    </submittedName>
</protein>
<evidence type="ECO:0000256" key="1">
    <source>
        <dbReference type="SAM" id="MobiDB-lite"/>
    </source>
</evidence>
<feature type="signal peptide" evidence="2">
    <location>
        <begin position="1"/>
        <end position="18"/>
    </location>
</feature>
<dbReference type="EnsemblMetazoa" id="PPA39463.1">
    <property type="protein sequence ID" value="PPA39463.1"/>
    <property type="gene ID" value="WBGene00277832"/>
</dbReference>
<dbReference type="Proteomes" id="UP000005239">
    <property type="component" value="Unassembled WGS sequence"/>
</dbReference>
<sequence>MKNLLFLLPISLQAFSLGGRPMWAKPDSEPFEVVTIVFTSFRYGNVTEDPTTTVFSRSSEGIRIPLTPLSTKEEKIYNGTSLYTPTDPLTKDQKEKARRIVAKINSALETMPTSASSMHHKSPLLDKTKVPLF</sequence>
<evidence type="ECO:0000313" key="4">
    <source>
        <dbReference type="Proteomes" id="UP000005239"/>
    </source>
</evidence>
<gene>
    <name evidence="3" type="primary">WBGene00277832</name>
</gene>
<evidence type="ECO:0000256" key="2">
    <source>
        <dbReference type="SAM" id="SignalP"/>
    </source>
</evidence>
<reference evidence="3" key="2">
    <citation type="submission" date="2022-06" db="UniProtKB">
        <authorList>
            <consortium name="EnsemblMetazoa"/>
        </authorList>
    </citation>
    <scope>IDENTIFICATION</scope>
    <source>
        <strain evidence="3">PS312</strain>
    </source>
</reference>
<name>A0A2A6D1A0_PRIPA</name>
<accession>A0A8R1YYI1</accession>
<keyword evidence="2" id="KW-0732">Signal</keyword>
<proteinExistence type="predicted"/>
<feature type="compositionally biased region" description="Basic and acidic residues" evidence="1">
    <location>
        <begin position="123"/>
        <end position="133"/>
    </location>
</feature>
<keyword evidence="4" id="KW-1185">Reference proteome</keyword>
<accession>A0A2A6D1A0</accession>
<evidence type="ECO:0000313" key="3">
    <source>
        <dbReference type="EnsemblMetazoa" id="PPA39463.1"/>
    </source>
</evidence>
<feature type="region of interest" description="Disordered" evidence="1">
    <location>
        <begin position="111"/>
        <end position="133"/>
    </location>
</feature>
<feature type="chain" id="PRO_5043354928" evidence="2">
    <location>
        <begin position="19"/>
        <end position="133"/>
    </location>
</feature>
<reference evidence="4" key="1">
    <citation type="journal article" date="2008" name="Nat. Genet.">
        <title>The Pristionchus pacificus genome provides a unique perspective on nematode lifestyle and parasitism.</title>
        <authorList>
            <person name="Dieterich C."/>
            <person name="Clifton S.W."/>
            <person name="Schuster L.N."/>
            <person name="Chinwalla A."/>
            <person name="Delehaunty K."/>
            <person name="Dinkelacker I."/>
            <person name="Fulton L."/>
            <person name="Fulton R."/>
            <person name="Godfrey J."/>
            <person name="Minx P."/>
            <person name="Mitreva M."/>
            <person name="Roeseler W."/>
            <person name="Tian H."/>
            <person name="Witte H."/>
            <person name="Yang S.P."/>
            <person name="Wilson R.K."/>
            <person name="Sommer R.J."/>
        </authorList>
    </citation>
    <scope>NUCLEOTIDE SEQUENCE [LARGE SCALE GENOMIC DNA]</scope>
    <source>
        <strain evidence="4">PS312</strain>
    </source>
</reference>